<protein>
    <submittedName>
        <fullName evidence="2">Uncharacterized protein</fullName>
    </submittedName>
</protein>
<comment type="caution">
    <text evidence="2">The sequence shown here is derived from an EMBL/GenBank/DDBJ whole genome shotgun (WGS) entry which is preliminary data.</text>
</comment>
<accession>A0A327KME4</accession>
<dbReference type="AlphaFoldDB" id="A0A327KME4"/>
<evidence type="ECO:0000313" key="3">
    <source>
        <dbReference type="Proteomes" id="UP000249130"/>
    </source>
</evidence>
<keyword evidence="3" id="KW-1185">Reference proteome</keyword>
<reference evidence="2 3" key="1">
    <citation type="submission" date="2017-07" db="EMBL/GenBank/DDBJ databases">
        <title>Draft Genome Sequences of Select Purple Nonsulfur Bacteria.</title>
        <authorList>
            <person name="Lasarre B."/>
            <person name="Mckinlay J.B."/>
        </authorList>
    </citation>
    <scope>NUCLEOTIDE SEQUENCE [LARGE SCALE GENOMIC DNA]</scope>
    <source>
        <strain evidence="2 3">DSM 5909</strain>
    </source>
</reference>
<organism evidence="2 3">
    <name type="scientific">Rhodoplanes roseus</name>
    <dbReference type="NCBI Taxonomy" id="29409"/>
    <lineage>
        <taxon>Bacteria</taxon>
        <taxon>Pseudomonadati</taxon>
        <taxon>Pseudomonadota</taxon>
        <taxon>Alphaproteobacteria</taxon>
        <taxon>Hyphomicrobiales</taxon>
        <taxon>Nitrobacteraceae</taxon>
        <taxon>Rhodoplanes</taxon>
    </lineage>
</organism>
<gene>
    <name evidence="2" type="ORF">CH341_26310</name>
</gene>
<feature type="region of interest" description="Disordered" evidence="1">
    <location>
        <begin position="51"/>
        <end position="72"/>
    </location>
</feature>
<evidence type="ECO:0000313" key="2">
    <source>
        <dbReference type="EMBL" id="RAI39206.1"/>
    </source>
</evidence>
<evidence type="ECO:0000256" key="1">
    <source>
        <dbReference type="SAM" id="MobiDB-lite"/>
    </source>
</evidence>
<sequence>MSGLFLEYPIMSVSAVSAPSYARSSPPAGATVDSAAGDPADSFATALAANDDTAGVTTPSSTATRSATDSPTVVMSRRDGTVAYAIDPSRVRRLAPPTREGVATLTTDLATELDAAFAKAGLATDPPVTFTVDDTGVHAEGDRDDLAEIDALLAGDVDLRRSIRMADAIAAQAYALETTPPEDSYRGASDPQVAVDRFIRMMESQKATTTMAFVYRGGSVAVTANGAAWPSAEAQESRS</sequence>
<name>A0A327KME4_9BRAD</name>
<feature type="compositionally biased region" description="Low complexity" evidence="1">
    <location>
        <begin position="57"/>
        <end position="72"/>
    </location>
</feature>
<proteinExistence type="predicted"/>
<dbReference type="Proteomes" id="UP000249130">
    <property type="component" value="Unassembled WGS sequence"/>
</dbReference>
<dbReference type="EMBL" id="NPEX01000305">
    <property type="protein sequence ID" value="RAI39206.1"/>
    <property type="molecule type" value="Genomic_DNA"/>
</dbReference>